<dbReference type="InterPro" id="IPR036188">
    <property type="entry name" value="FAD/NAD-bd_sf"/>
</dbReference>
<evidence type="ECO:0000313" key="9">
    <source>
        <dbReference type="Proteomes" id="UP001372338"/>
    </source>
</evidence>
<dbReference type="EMBL" id="JAYWIO010000005">
    <property type="protein sequence ID" value="KAK7261231.1"/>
    <property type="molecule type" value="Genomic_DNA"/>
</dbReference>
<evidence type="ECO:0000256" key="1">
    <source>
        <dbReference type="ARBA" id="ARBA00001974"/>
    </source>
</evidence>
<proteinExistence type="inferred from homology"/>
<keyword evidence="3 7" id="KW-0285">Flavoprotein</keyword>
<dbReference type="Gene3D" id="3.50.50.60">
    <property type="entry name" value="FAD/NAD(P)-binding domain"/>
    <property type="match status" value="2"/>
</dbReference>
<dbReference type="AlphaFoldDB" id="A0AAN9EPY0"/>
<dbReference type="SUPFAM" id="SSF51905">
    <property type="entry name" value="FAD/NAD(P)-binding domain"/>
    <property type="match status" value="2"/>
</dbReference>
<comment type="similarity">
    <text evidence="2 7">Belongs to the FMO family.</text>
</comment>
<dbReference type="GO" id="GO:0050660">
    <property type="term" value="F:flavin adenine dinucleotide binding"/>
    <property type="evidence" value="ECO:0007669"/>
    <property type="project" value="InterPro"/>
</dbReference>
<dbReference type="Pfam" id="PF00743">
    <property type="entry name" value="FMO-like"/>
    <property type="match status" value="1"/>
</dbReference>
<accession>A0AAN9EPY0</accession>
<keyword evidence="4 7" id="KW-0274">FAD</keyword>
<name>A0AAN9EPY0_CROPI</name>
<sequence>MEKSVAIIGAGLCGLISCKYLQEKGFNPIVFEAEDGIGGVWRHTIASTKLQNHRKSWEFSDFPWHPSVKEDNPNYQQVLDYLNSYAEHFDIIPCIRFNSKVIDIDYVGESIEEMKSWELWGGNGLPFGSKGKWHITVQDTNNLSTEVYEVKFVILCLGKFSGVPYIPEFPPGQGPELFKGKVMHSMEYSAMDKESAAALIKSNKVTIVGSRKSALDTAVECANANVNHPCTMIQRSTHWHLPDHTAWGINLGFLFSRFAEFIILNPGEPFLRSLAFTLLSPLRWGLSKLVESSLRWKLPMKKFGLIPSHSFLQDLSTCSSVMLPQKFYDKLTEGSIIIKKSESIGFCKEGLIIKGEDKPIETDLVILATGFKGEQKLKSIFKSTIFQKDIINGSLNSSISLYRQIIHPRIPQLGIIGYTEDVSNIFAAEMRCQWLAHFLDGRIGLPNIIEMEKDAKGWENRMKLKSCIAGNSIWYNDQFCKDMGCNPRRKNGLFAELFEPYGPADYVGLTRK</sequence>
<dbReference type="PIRSF" id="PIRSF000332">
    <property type="entry name" value="FMO"/>
    <property type="match status" value="1"/>
</dbReference>
<evidence type="ECO:0000256" key="5">
    <source>
        <dbReference type="ARBA" id="ARBA00022857"/>
    </source>
</evidence>
<evidence type="ECO:0000256" key="2">
    <source>
        <dbReference type="ARBA" id="ARBA00009183"/>
    </source>
</evidence>
<dbReference type="GO" id="GO:0004499">
    <property type="term" value="F:N,N-dimethylaniline monooxygenase activity"/>
    <property type="evidence" value="ECO:0007669"/>
    <property type="project" value="InterPro"/>
</dbReference>
<keyword evidence="9" id="KW-1185">Reference proteome</keyword>
<evidence type="ECO:0000256" key="4">
    <source>
        <dbReference type="ARBA" id="ARBA00022827"/>
    </source>
</evidence>
<evidence type="ECO:0000256" key="7">
    <source>
        <dbReference type="RuleBase" id="RU361177"/>
    </source>
</evidence>
<comment type="cofactor">
    <cofactor evidence="1 7">
        <name>FAD</name>
        <dbReference type="ChEBI" id="CHEBI:57692"/>
    </cofactor>
</comment>
<keyword evidence="6 7" id="KW-0560">Oxidoreductase</keyword>
<gene>
    <name evidence="8" type="ORF">RIF29_27536</name>
</gene>
<reference evidence="8 9" key="1">
    <citation type="submission" date="2024-01" db="EMBL/GenBank/DDBJ databases">
        <title>The genomes of 5 underutilized Papilionoideae crops provide insights into root nodulation and disease resistanc.</title>
        <authorList>
            <person name="Yuan L."/>
        </authorList>
    </citation>
    <scope>NUCLEOTIDE SEQUENCE [LARGE SCALE GENOMIC DNA]</scope>
    <source>
        <strain evidence="8">ZHUSHIDOU_FW_LH</strain>
        <tissue evidence="8">Leaf</tissue>
    </source>
</reference>
<keyword evidence="7" id="KW-0503">Monooxygenase</keyword>
<dbReference type="FunFam" id="3.50.50.60:FF:000169">
    <property type="entry name" value="Flavin-containing monooxygenase"/>
    <property type="match status" value="1"/>
</dbReference>
<dbReference type="EC" id="1.-.-.-" evidence="7"/>
<protein>
    <recommendedName>
        <fullName evidence="7">Flavin-containing monooxygenase</fullName>
        <ecNumber evidence="7">1.-.-.-</ecNumber>
    </recommendedName>
</protein>
<comment type="caution">
    <text evidence="8">The sequence shown here is derived from an EMBL/GenBank/DDBJ whole genome shotgun (WGS) entry which is preliminary data.</text>
</comment>
<dbReference type="InterPro" id="IPR020946">
    <property type="entry name" value="Flavin_mOase-like"/>
</dbReference>
<keyword evidence="5" id="KW-0521">NADP</keyword>
<dbReference type="InterPro" id="IPR000960">
    <property type="entry name" value="Flavin_mOase"/>
</dbReference>
<evidence type="ECO:0000256" key="3">
    <source>
        <dbReference type="ARBA" id="ARBA00022630"/>
    </source>
</evidence>
<dbReference type="InterPro" id="IPR050346">
    <property type="entry name" value="FMO-like"/>
</dbReference>
<dbReference type="PANTHER" id="PTHR23023">
    <property type="entry name" value="DIMETHYLANILINE MONOOXYGENASE"/>
    <property type="match status" value="1"/>
</dbReference>
<evidence type="ECO:0000256" key="6">
    <source>
        <dbReference type="ARBA" id="ARBA00023002"/>
    </source>
</evidence>
<dbReference type="GO" id="GO:0050661">
    <property type="term" value="F:NADP binding"/>
    <property type="evidence" value="ECO:0007669"/>
    <property type="project" value="InterPro"/>
</dbReference>
<evidence type="ECO:0000313" key="8">
    <source>
        <dbReference type="EMBL" id="KAK7261231.1"/>
    </source>
</evidence>
<dbReference type="PROSITE" id="PS51257">
    <property type="entry name" value="PROKAR_LIPOPROTEIN"/>
    <property type="match status" value="1"/>
</dbReference>
<organism evidence="8 9">
    <name type="scientific">Crotalaria pallida</name>
    <name type="common">Smooth rattlebox</name>
    <name type="synonym">Crotalaria striata</name>
    <dbReference type="NCBI Taxonomy" id="3830"/>
    <lineage>
        <taxon>Eukaryota</taxon>
        <taxon>Viridiplantae</taxon>
        <taxon>Streptophyta</taxon>
        <taxon>Embryophyta</taxon>
        <taxon>Tracheophyta</taxon>
        <taxon>Spermatophyta</taxon>
        <taxon>Magnoliopsida</taxon>
        <taxon>eudicotyledons</taxon>
        <taxon>Gunneridae</taxon>
        <taxon>Pentapetalae</taxon>
        <taxon>rosids</taxon>
        <taxon>fabids</taxon>
        <taxon>Fabales</taxon>
        <taxon>Fabaceae</taxon>
        <taxon>Papilionoideae</taxon>
        <taxon>50 kb inversion clade</taxon>
        <taxon>genistoids sensu lato</taxon>
        <taxon>core genistoids</taxon>
        <taxon>Crotalarieae</taxon>
        <taxon>Crotalaria</taxon>
    </lineage>
</organism>
<dbReference type="Proteomes" id="UP001372338">
    <property type="component" value="Unassembled WGS sequence"/>
</dbReference>
<dbReference type="FunFam" id="3.50.50.60:FF:000167">
    <property type="entry name" value="Flavin-containing monooxygenase"/>
    <property type="match status" value="1"/>
</dbReference>